<dbReference type="InterPro" id="IPR024942">
    <property type="entry name" value="Maturase_MatK_N"/>
</dbReference>
<dbReference type="GO" id="GO:0009507">
    <property type="term" value="C:chloroplast"/>
    <property type="evidence" value="ECO:0007669"/>
    <property type="project" value="InterPro"/>
</dbReference>
<evidence type="ECO:0000259" key="3">
    <source>
        <dbReference type="Pfam" id="PF01824"/>
    </source>
</evidence>
<evidence type="ECO:0000313" key="5">
    <source>
        <dbReference type="Proteomes" id="UP000243975"/>
    </source>
</evidence>
<proteinExistence type="inferred from homology"/>
<organism evidence="4 5">
    <name type="scientific">Cynara cardunculus var. scolymus</name>
    <name type="common">Globe artichoke</name>
    <name type="synonym">Cynara scolymus</name>
    <dbReference type="NCBI Taxonomy" id="59895"/>
    <lineage>
        <taxon>Eukaryota</taxon>
        <taxon>Viridiplantae</taxon>
        <taxon>Streptophyta</taxon>
        <taxon>Embryophyta</taxon>
        <taxon>Tracheophyta</taxon>
        <taxon>Spermatophyta</taxon>
        <taxon>Magnoliopsida</taxon>
        <taxon>eudicotyledons</taxon>
        <taxon>Gunneridae</taxon>
        <taxon>Pentapetalae</taxon>
        <taxon>asterids</taxon>
        <taxon>campanulids</taxon>
        <taxon>Asterales</taxon>
        <taxon>Asteraceae</taxon>
        <taxon>Carduoideae</taxon>
        <taxon>Cardueae</taxon>
        <taxon>Carduinae</taxon>
        <taxon>Cynara</taxon>
    </lineage>
</organism>
<comment type="caution">
    <text evidence="4">The sequence shown here is derived from an EMBL/GenBank/DDBJ whole genome shotgun (WGS) entry which is preliminary data.</text>
</comment>
<evidence type="ECO:0000313" key="4">
    <source>
        <dbReference type="EMBL" id="KVI11242.1"/>
    </source>
</evidence>
<dbReference type="Proteomes" id="UP000243975">
    <property type="component" value="Unassembled WGS sequence"/>
</dbReference>
<protein>
    <submittedName>
        <fullName evidence="4">Maturase MatK, N-terminal domain-containing protein</fullName>
    </submittedName>
</protein>
<keyword evidence="2" id="KW-0507">mRNA processing</keyword>
<dbReference type="PANTHER" id="PTHR34811">
    <property type="entry name" value="MATURASE K"/>
    <property type="match status" value="1"/>
</dbReference>
<dbReference type="Pfam" id="PF01824">
    <property type="entry name" value="MatK_N"/>
    <property type="match status" value="1"/>
</dbReference>
<dbReference type="Gramene" id="KVI11242">
    <property type="protein sequence ID" value="KVI11242"/>
    <property type="gene ID" value="Ccrd_010350"/>
</dbReference>
<name>A0A103YLJ8_CYNCS</name>
<gene>
    <name evidence="4" type="ORF">Ccrd_010350</name>
</gene>
<dbReference type="EMBL" id="LEKV01000658">
    <property type="protein sequence ID" value="KVI11242.1"/>
    <property type="molecule type" value="Genomic_DNA"/>
</dbReference>
<feature type="non-terminal residue" evidence="4">
    <location>
        <position position="1"/>
    </location>
</feature>
<evidence type="ECO:0000256" key="1">
    <source>
        <dbReference type="ARBA" id="ARBA00006621"/>
    </source>
</evidence>
<dbReference type="AlphaFoldDB" id="A0A103YLJ8"/>
<reference evidence="4 5" key="1">
    <citation type="journal article" date="2016" name="Sci. Rep.">
        <title>The genome sequence of the outbreeding globe artichoke constructed de novo incorporating a phase-aware low-pass sequencing strategy of F1 progeny.</title>
        <authorList>
            <person name="Scaglione D."/>
            <person name="Reyes-Chin-Wo S."/>
            <person name="Acquadro A."/>
            <person name="Froenicke L."/>
            <person name="Portis E."/>
            <person name="Beitel C."/>
            <person name="Tirone M."/>
            <person name="Mauro R."/>
            <person name="Lo Monaco A."/>
            <person name="Mauromicale G."/>
            <person name="Faccioli P."/>
            <person name="Cattivelli L."/>
            <person name="Rieseberg L."/>
            <person name="Michelmore R."/>
            <person name="Lanteri S."/>
        </authorList>
    </citation>
    <scope>NUCLEOTIDE SEQUENCE [LARGE SCALE GENOMIC DNA]</scope>
    <source>
        <strain evidence="4">2C</strain>
    </source>
</reference>
<sequence length="475" mass="53348">IQFARVCYGEVDAEKDKCIIDVYSKVDDIISIARNEKSILARLGRNLDKFMVNIEKEVPYEDPSQHKLDAIRDHPGVSIPDEVDILPPSGIRNKGCGTGKRLAADTPVLLLPLNYPQQQRLVYPMDLTPNQRMVARCLQTKQLAAHYFLARVKKSKLQIPTRLHSASLLITITRKLNLNMAPASANLCTTFITSLGLIRSLLNCFRHAVVMSSSHEDCSTEFKSIPPIGSPSTSCMDSTVIGIAPSFILMFIAATFNISTTVVLTASDSVPFTHSRLSLSFTKQPWLCAISRSVSSITQQLQVCPSHSSIFTQQPRLCAVSWLGSLFAQQARLDNVCGLASPSHSSHGLVMVCGLASPSHTQPWPWVDLRYSLKRSGDSRLQRLPQASITVLIMTFLLMNKWKYYFVNFWKSYFYLWSEPGRIYINQLSNHSLDFLGSYSSLLTFPKVSSISQRLSRRRIWYLDIICINDLANHE</sequence>
<accession>A0A103YLJ8</accession>
<dbReference type="PANTHER" id="PTHR34811:SF1">
    <property type="entry name" value="MATURASE K"/>
    <property type="match status" value="1"/>
</dbReference>
<comment type="similarity">
    <text evidence="1">Belongs to the intron maturase 2 family. MatK subfamily.</text>
</comment>
<keyword evidence="5" id="KW-1185">Reference proteome</keyword>
<dbReference type="GO" id="GO:0006397">
    <property type="term" value="P:mRNA processing"/>
    <property type="evidence" value="ECO:0007669"/>
    <property type="project" value="UniProtKB-KW"/>
</dbReference>
<evidence type="ECO:0000256" key="2">
    <source>
        <dbReference type="ARBA" id="ARBA00022664"/>
    </source>
</evidence>
<feature type="domain" description="Maturase MatK N-terminal" evidence="3">
    <location>
        <begin position="388"/>
        <end position="437"/>
    </location>
</feature>
<dbReference type="InterPro" id="IPR002866">
    <property type="entry name" value="Maturase_MatK"/>
</dbReference>